<feature type="region of interest" description="Disordered" evidence="1">
    <location>
        <begin position="170"/>
        <end position="199"/>
    </location>
</feature>
<organism evidence="2 3">
    <name type="scientific">Batillaria attramentaria</name>
    <dbReference type="NCBI Taxonomy" id="370345"/>
    <lineage>
        <taxon>Eukaryota</taxon>
        <taxon>Metazoa</taxon>
        <taxon>Spiralia</taxon>
        <taxon>Lophotrochozoa</taxon>
        <taxon>Mollusca</taxon>
        <taxon>Gastropoda</taxon>
        <taxon>Caenogastropoda</taxon>
        <taxon>Sorbeoconcha</taxon>
        <taxon>Cerithioidea</taxon>
        <taxon>Batillariidae</taxon>
        <taxon>Batillaria</taxon>
    </lineage>
</organism>
<feature type="region of interest" description="Disordered" evidence="1">
    <location>
        <begin position="1"/>
        <end position="113"/>
    </location>
</feature>
<accession>A0ABD0JQM2</accession>
<feature type="compositionally biased region" description="Polar residues" evidence="1">
    <location>
        <begin position="22"/>
        <end position="31"/>
    </location>
</feature>
<feature type="compositionally biased region" description="Polar residues" evidence="1">
    <location>
        <begin position="1"/>
        <end position="14"/>
    </location>
</feature>
<reference evidence="2 3" key="1">
    <citation type="journal article" date="2023" name="Sci. Data">
        <title>Genome assembly of the Korean intertidal mud-creeper Batillaria attramentaria.</title>
        <authorList>
            <person name="Patra A.K."/>
            <person name="Ho P.T."/>
            <person name="Jun S."/>
            <person name="Lee S.J."/>
            <person name="Kim Y."/>
            <person name="Won Y.J."/>
        </authorList>
    </citation>
    <scope>NUCLEOTIDE SEQUENCE [LARGE SCALE GENOMIC DNA]</scope>
    <source>
        <strain evidence="2">Wonlab-2016</strain>
    </source>
</reference>
<proteinExistence type="predicted"/>
<evidence type="ECO:0000256" key="1">
    <source>
        <dbReference type="SAM" id="MobiDB-lite"/>
    </source>
</evidence>
<keyword evidence="3" id="KW-1185">Reference proteome</keyword>
<gene>
    <name evidence="2" type="ORF">BaRGS_00031562</name>
</gene>
<feature type="compositionally biased region" description="Basic and acidic residues" evidence="1">
    <location>
        <begin position="41"/>
        <end position="76"/>
    </location>
</feature>
<comment type="caution">
    <text evidence="2">The sequence shown here is derived from an EMBL/GenBank/DDBJ whole genome shotgun (WGS) entry which is preliminary data.</text>
</comment>
<evidence type="ECO:0000313" key="3">
    <source>
        <dbReference type="Proteomes" id="UP001519460"/>
    </source>
</evidence>
<dbReference type="Proteomes" id="UP001519460">
    <property type="component" value="Unassembled WGS sequence"/>
</dbReference>
<protein>
    <submittedName>
        <fullName evidence="2">Uncharacterized protein</fullName>
    </submittedName>
</protein>
<feature type="compositionally biased region" description="Polar residues" evidence="1">
    <location>
        <begin position="91"/>
        <end position="100"/>
    </location>
</feature>
<dbReference type="EMBL" id="JACVVK020000356">
    <property type="protein sequence ID" value="KAK7477177.1"/>
    <property type="molecule type" value="Genomic_DNA"/>
</dbReference>
<dbReference type="AlphaFoldDB" id="A0ABD0JQM2"/>
<sequence length="199" mass="21273">MHDWSFSQNIGTTNTRRHDVTSRPQTQQVGSGSVLVSPRGFGRDRLRSGTCNDDKQLGQGDDARDTRDTRDTEPEPRNGTGVDNWPLPARSTDNGTTNSGIGALQGDGVIRNREPGINSGVRKTLSAGHGGRRLSVSGSSIPRACNMTSRKTVGTSSKMSQSQIQGQGILPSWWKDGTGGARGGHNNSRGRARGFVPFT</sequence>
<name>A0ABD0JQM2_9CAEN</name>
<evidence type="ECO:0000313" key="2">
    <source>
        <dbReference type="EMBL" id="KAK7477177.1"/>
    </source>
</evidence>